<keyword evidence="3" id="KW-1185">Reference proteome</keyword>
<feature type="chain" id="PRO_5011668128" description="Alginate export" evidence="1">
    <location>
        <begin position="25"/>
        <end position="411"/>
    </location>
</feature>
<organism evidence="2 3">
    <name type="scientific">Pseudomonas saponiphila</name>
    <dbReference type="NCBI Taxonomy" id="556534"/>
    <lineage>
        <taxon>Bacteria</taxon>
        <taxon>Pseudomonadati</taxon>
        <taxon>Pseudomonadota</taxon>
        <taxon>Gammaproteobacteria</taxon>
        <taxon>Pseudomonadales</taxon>
        <taxon>Pseudomonadaceae</taxon>
        <taxon>Pseudomonas</taxon>
    </lineage>
</organism>
<evidence type="ECO:0000313" key="3">
    <source>
        <dbReference type="Proteomes" id="UP000198982"/>
    </source>
</evidence>
<dbReference type="EMBL" id="FNTJ01000001">
    <property type="protein sequence ID" value="SEB85768.1"/>
    <property type="molecule type" value="Genomic_DNA"/>
</dbReference>
<gene>
    <name evidence="2" type="ORF">SAMN05216178_2522</name>
</gene>
<proteinExistence type="predicted"/>
<name>A0A1H4MSZ3_9PSED</name>
<reference evidence="3" key="1">
    <citation type="submission" date="2016-10" db="EMBL/GenBank/DDBJ databases">
        <authorList>
            <person name="Varghese N."/>
            <person name="Submissions S."/>
        </authorList>
    </citation>
    <scope>NUCLEOTIDE SEQUENCE [LARGE SCALE GENOMIC DNA]</scope>
    <source>
        <strain evidence="3">DSM 9751</strain>
    </source>
</reference>
<sequence>MITRRPGLAALALGLWGAVGQAQAQARSPAQPEPQAAEQELSAKIALKRYFFTSSPADGVDDDLPGTAQLGLDYQYLQSWDSLRLRLVVNPRYLESAKRDPRPDFYWDELFVLLEQDSRELKVGRIKEHWGVMETRQLVDVINTYDNLDGLQPEEKLSQKALKLGSSLGPGHLSLYLLDGFEPVQFYREPARFAAYRVQSQAEYLHGADRDGLDVAARYFVSVSDLDIGLSYFKGTNRAPAFRSAGDSLVAQYTEVTQWGLDAIWVREQWLYKLEALDQRVSDSAYNSRKLSVGLEYAITRAWRDADLSLIGEYHRDQDQRLAPVSIFDRKFLLGARLELNDAHLSSLFLGYTAQASDLGNNMLSASLDLGLSDALRAGVSAVLVSSSRSDAVWDALASDSHLALELSYSF</sequence>
<evidence type="ECO:0008006" key="4">
    <source>
        <dbReference type="Google" id="ProtNLM"/>
    </source>
</evidence>
<protein>
    <recommendedName>
        <fullName evidence="4">Alginate export</fullName>
    </recommendedName>
</protein>
<evidence type="ECO:0000256" key="1">
    <source>
        <dbReference type="SAM" id="SignalP"/>
    </source>
</evidence>
<accession>A0A1H4MSZ3</accession>
<dbReference type="AlphaFoldDB" id="A0A1H4MSZ3"/>
<evidence type="ECO:0000313" key="2">
    <source>
        <dbReference type="EMBL" id="SEB85768.1"/>
    </source>
</evidence>
<dbReference type="RefSeq" id="WP_092313918.1">
    <property type="nucleotide sequence ID" value="NZ_FNTJ01000001.1"/>
</dbReference>
<dbReference type="Proteomes" id="UP000198982">
    <property type="component" value="Unassembled WGS sequence"/>
</dbReference>
<keyword evidence="1" id="KW-0732">Signal</keyword>
<feature type="signal peptide" evidence="1">
    <location>
        <begin position="1"/>
        <end position="24"/>
    </location>
</feature>